<dbReference type="EMBL" id="OCNE01000018">
    <property type="protein sequence ID" value="SOD64631.1"/>
    <property type="molecule type" value="Genomic_DNA"/>
</dbReference>
<evidence type="ECO:0000313" key="2">
    <source>
        <dbReference type="Proteomes" id="UP000219072"/>
    </source>
</evidence>
<dbReference type="AlphaFoldDB" id="A0A286E163"/>
<protein>
    <recommendedName>
        <fullName evidence="3">PIN domain-containing protein</fullName>
    </recommendedName>
</protein>
<gene>
    <name evidence="1" type="ORF">SAMN06297387_11883</name>
</gene>
<proteinExistence type="predicted"/>
<sequence>MSRQRRAALPLPVVEFLDTSVLVEFLDVPHRNARRAEVLGEMEARLRAGVRFILPTATIVETGNHVFQIKDGAARRDRAVRLGSLLLKTARGEAPWVLHERTWDAGFLTSICDGGATGMDLAEHAVKKQLGTGDLSIVAERDLYASRARADVRIWTLEATMATWARLP</sequence>
<reference evidence="1 2" key="1">
    <citation type="submission" date="2017-09" db="EMBL/GenBank/DDBJ databases">
        <authorList>
            <person name="Ehlers B."/>
            <person name="Leendertz F.H."/>
        </authorList>
    </citation>
    <scope>NUCLEOTIDE SEQUENCE [LARGE SCALE GENOMIC DNA]</scope>
    <source>
        <strain evidence="1 2">CGMCC 4.7095</strain>
    </source>
</reference>
<evidence type="ECO:0008006" key="3">
    <source>
        <dbReference type="Google" id="ProtNLM"/>
    </source>
</evidence>
<dbReference type="OrthoDB" id="158697at2"/>
<accession>A0A286E163</accession>
<keyword evidence="2" id="KW-1185">Reference proteome</keyword>
<dbReference type="RefSeq" id="WP_097233055.1">
    <property type="nucleotide sequence ID" value="NZ_OCNE01000018.1"/>
</dbReference>
<organism evidence="1 2">
    <name type="scientific">Streptomyces zhaozhouensis</name>
    <dbReference type="NCBI Taxonomy" id="1300267"/>
    <lineage>
        <taxon>Bacteria</taxon>
        <taxon>Bacillati</taxon>
        <taxon>Actinomycetota</taxon>
        <taxon>Actinomycetes</taxon>
        <taxon>Kitasatosporales</taxon>
        <taxon>Streptomycetaceae</taxon>
        <taxon>Streptomyces</taxon>
    </lineage>
</organism>
<name>A0A286E163_9ACTN</name>
<evidence type="ECO:0000313" key="1">
    <source>
        <dbReference type="EMBL" id="SOD64631.1"/>
    </source>
</evidence>
<dbReference type="Proteomes" id="UP000219072">
    <property type="component" value="Unassembled WGS sequence"/>
</dbReference>